<evidence type="ECO:0000313" key="3">
    <source>
        <dbReference type="Proteomes" id="UP000011021"/>
    </source>
</evidence>
<feature type="region of interest" description="Disordered" evidence="1">
    <location>
        <begin position="112"/>
        <end position="135"/>
    </location>
</feature>
<organism evidence="2 3">
    <name type="scientific">Lautropia mirabilis ATCC 51599</name>
    <dbReference type="NCBI Taxonomy" id="887898"/>
    <lineage>
        <taxon>Bacteria</taxon>
        <taxon>Pseudomonadati</taxon>
        <taxon>Pseudomonadota</taxon>
        <taxon>Betaproteobacteria</taxon>
        <taxon>Burkholderiales</taxon>
        <taxon>Burkholderiaceae</taxon>
        <taxon>Lautropia</taxon>
    </lineage>
</organism>
<comment type="caution">
    <text evidence="2">The sequence shown here is derived from an EMBL/GenBank/DDBJ whole genome shotgun (WGS) entry which is preliminary data.</text>
</comment>
<reference evidence="2 3" key="1">
    <citation type="submission" date="2010-12" db="EMBL/GenBank/DDBJ databases">
        <authorList>
            <person name="Muzny D."/>
            <person name="Qin X."/>
            <person name="Deng J."/>
            <person name="Jiang H."/>
            <person name="Liu Y."/>
            <person name="Qu J."/>
            <person name="Song X.-Z."/>
            <person name="Zhang L."/>
            <person name="Thornton R."/>
            <person name="Coyle M."/>
            <person name="Francisco L."/>
            <person name="Jackson L."/>
            <person name="Javaid M."/>
            <person name="Korchina V."/>
            <person name="Kovar C."/>
            <person name="Mata R."/>
            <person name="Mathew T."/>
            <person name="Ngo R."/>
            <person name="Nguyen L."/>
            <person name="Nguyen N."/>
            <person name="Okwuonu G."/>
            <person name="Ongeri F."/>
            <person name="Pham C."/>
            <person name="Simmons D."/>
            <person name="Wilczek-Boney K."/>
            <person name="Hale W."/>
            <person name="Jakkamsetti A."/>
            <person name="Pham P."/>
            <person name="Ruth R."/>
            <person name="San Lucas F."/>
            <person name="Warren J."/>
            <person name="Zhang J."/>
            <person name="Zhao Z."/>
            <person name="Zhou C."/>
            <person name="Zhu D."/>
            <person name="Lee S."/>
            <person name="Bess C."/>
            <person name="Blankenburg K."/>
            <person name="Forbes L."/>
            <person name="Fu Q."/>
            <person name="Gubbala S."/>
            <person name="Hirani K."/>
            <person name="Jayaseelan J.C."/>
            <person name="Lara F."/>
            <person name="Munidasa M."/>
            <person name="Palculict T."/>
            <person name="Patil S."/>
            <person name="Pu L.-L."/>
            <person name="Saada N."/>
            <person name="Tang L."/>
            <person name="Weissenberger G."/>
            <person name="Zhu Y."/>
            <person name="Hemphill L."/>
            <person name="Shang Y."/>
            <person name="Youmans B."/>
            <person name="Ayvaz T."/>
            <person name="Ross M."/>
            <person name="Santibanez J."/>
            <person name="Aqrawi P."/>
            <person name="Gross S."/>
            <person name="Joshi V."/>
            <person name="Fowler G."/>
            <person name="Nazareth L."/>
            <person name="Reid J."/>
            <person name="Worley K."/>
            <person name="Petrosino J."/>
            <person name="Highlander S."/>
            <person name="Gibbs R."/>
        </authorList>
    </citation>
    <scope>NUCLEOTIDE SEQUENCE [LARGE SCALE GENOMIC DNA]</scope>
    <source>
        <strain evidence="2 3">ATCC 51599</strain>
    </source>
</reference>
<dbReference type="HOGENOM" id="CLU_1341856_0_0_4"/>
<dbReference type="AlphaFoldDB" id="E7RZ94"/>
<dbReference type="RefSeq" id="WP_005674377.1">
    <property type="nucleotide sequence ID" value="NZ_CP146288.1"/>
</dbReference>
<gene>
    <name evidence="2" type="ORF">HMPREF0551_2008</name>
</gene>
<dbReference type="STRING" id="887898.HMPREF0551_2008"/>
<accession>E7RZ94</accession>
<proteinExistence type="predicted"/>
<dbReference type="Proteomes" id="UP000011021">
    <property type="component" value="Unassembled WGS sequence"/>
</dbReference>
<evidence type="ECO:0000313" key="2">
    <source>
        <dbReference type="EMBL" id="EFV93893.1"/>
    </source>
</evidence>
<feature type="region of interest" description="Disordered" evidence="1">
    <location>
        <begin position="1"/>
        <end position="21"/>
    </location>
</feature>
<dbReference type="EMBL" id="AEQP01000022">
    <property type="protein sequence ID" value="EFV93893.1"/>
    <property type="molecule type" value="Genomic_DNA"/>
</dbReference>
<evidence type="ECO:0000256" key="1">
    <source>
        <dbReference type="SAM" id="MobiDB-lite"/>
    </source>
</evidence>
<protein>
    <submittedName>
        <fullName evidence="2">Uncharacterized protein</fullName>
    </submittedName>
</protein>
<name>E7RZ94_9BURK</name>
<keyword evidence="3" id="KW-1185">Reference proteome</keyword>
<sequence length="204" mass="21857">MSDTTLIERPATAGAAPSSTAAKVAGAPAPASTAAPAVASRPVLCFARTAIGSAQLKQPSVMLSPQATRLLMLFEEPQTIDELRRIIDEPWLPEALIELERRKLVRRENMVRPAPAQPTPSAAANEPTLTLASQPDPAREAAVRLARQRAQARILFLQQIGRLSTLMIDRIESCQSEAELQRLTPAFADLLATSTPADQVAHAA</sequence>
<feature type="compositionally biased region" description="Low complexity" evidence="1">
    <location>
        <begin position="10"/>
        <end position="21"/>
    </location>
</feature>